<dbReference type="SUPFAM" id="SSF52777">
    <property type="entry name" value="CoA-dependent acyltransferases"/>
    <property type="match status" value="1"/>
</dbReference>
<evidence type="ECO:0000313" key="2">
    <source>
        <dbReference type="EMBL" id="KAK1946879.1"/>
    </source>
</evidence>
<dbReference type="EMBL" id="JASMQC010000003">
    <property type="protein sequence ID" value="KAK1946879.1"/>
    <property type="molecule type" value="Genomic_DNA"/>
</dbReference>
<dbReference type="InterPro" id="IPR023213">
    <property type="entry name" value="CAT-like_dom_sf"/>
</dbReference>
<name>A0AAD9GYC6_9STRA</name>
<reference evidence="2" key="1">
    <citation type="submission" date="2023-08" db="EMBL/GenBank/DDBJ databases">
        <title>Reference Genome Resource for the Citrus Pathogen Phytophthora citrophthora.</title>
        <authorList>
            <person name="Moller H."/>
            <person name="Coetzee B."/>
            <person name="Rose L.J."/>
            <person name="Van Niekerk J.M."/>
        </authorList>
    </citation>
    <scope>NUCLEOTIDE SEQUENCE</scope>
    <source>
        <strain evidence="2">STE-U-9442</strain>
    </source>
</reference>
<comment type="caution">
    <text evidence="2">The sequence shown here is derived from an EMBL/GenBank/DDBJ whole genome shotgun (WGS) entry which is preliminary data.</text>
</comment>
<keyword evidence="3" id="KW-1185">Reference proteome</keyword>
<dbReference type="PANTHER" id="PTHR31642">
    <property type="entry name" value="TRICHOTHECENE 3-O-ACETYLTRANSFERASE"/>
    <property type="match status" value="1"/>
</dbReference>
<protein>
    <submittedName>
        <fullName evidence="2">Hydroxycinnamoyltransferase 1</fullName>
    </submittedName>
</protein>
<dbReference type="PANTHER" id="PTHR31642:SF310">
    <property type="entry name" value="FATTY ALCOHOL:CAFFEOYL-COA ACYLTRANSFERASE"/>
    <property type="match status" value="1"/>
</dbReference>
<dbReference type="Pfam" id="PF02458">
    <property type="entry name" value="Transferase"/>
    <property type="match status" value="2"/>
</dbReference>
<organism evidence="2 3">
    <name type="scientific">Phytophthora citrophthora</name>
    <dbReference type="NCBI Taxonomy" id="4793"/>
    <lineage>
        <taxon>Eukaryota</taxon>
        <taxon>Sar</taxon>
        <taxon>Stramenopiles</taxon>
        <taxon>Oomycota</taxon>
        <taxon>Peronosporomycetes</taxon>
        <taxon>Peronosporales</taxon>
        <taxon>Peronosporaceae</taxon>
        <taxon>Phytophthora</taxon>
    </lineage>
</organism>
<proteinExistence type="predicted"/>
<dbReference type="InterPro" id="IPR050317">
    <property type="entry name" value="Plant_Fungal_Acyltransferase"/>
</dbReference>
<gene>
    <name evidence="2" type="ORF">P3T76_002431</name>
</gene>
<keyword evidence="1" id="KW-0808">Transferase</keyword>
<dbReference type="Gene3D" id="3.30.559.10">
    <property type="entry name" value="Chloramphenicol acetyltransferase-like domain"/>
    <property type="match status" value="4"/>
</dbReference>
<dbReference type="Proteomes" id="UP001259832">
    <property type="component" value="Unassembled WGS sequence"/>
</dbReference>
<evidence type="ECO:0000313" key="3">
    <source>
        <dbReference type="Proteomes" id="UP001259832"/>
    </source>
</evidence>
<accession>A0AAD9GYC6</accession>
<dbReference type="GO" id="GO:0016747">
    <property type="term" value="F:acyltransferase activity, transferring groups other than amino-acyl groups"/>
    <property type="evidence" value="ECO:0007669"/>
    <property type="project" value="TreeGrafter"/>
</dbReference>
<dbReference type="AlphaFoldDB" id="A0AAD9GYC6"/>
<evidence type="ECO:0000256" key="1">
    <source>
        <dbReference type="ARBA" id="ARBA00022679"/>
    </source>
</evidence>
<sequence>MTTTSDDILLPLSPMDAVMHSFGFVILYIFSPSSSPYDLDKLQSSFISTVNEDYPILIGELYVDPATGIDNVKQTPEARTQGATGIRFEKNPENAMTTEEAMKERSWDLMPTTRGKTELICAKGTSLTDGGLAIGVDATHTLFDGEGMFTFMTVWGQHYSEVKKEDRLVVNHDRHLLTGTGGPSTMQHPEFRVVQEDSGTVSEAETSTQTSDQDLFHFSAEAETPAQTPPPTAHELFHFTPQMLKKIKEVAAESLEGEYVSTTDAITALFTVMISRARGHGKKVRITTGVNARRRLEPPLPENYVGNVIFNAFSSYTASDLQPEEEAVVTPSTLGKLAKRVRESILQRDNTYLRDAIDFLMEQKNISAVQVGTDFVFGPDLMFTSWVHMGMYNAAFDGTHPWYACVPKLPCYDGFIMITEAQKGEVGVDVGVFLECSAMEKVKKMFADVKYLHTRLSLTSEAMVNVISPVAIEDDVFIPLSSMDAVMSTYRVVILYIYPPSSTAYSLTKLQRSFINLVDEDYPILVGELHVEQKTGAVSVKQSPLARQQGGAGVRFEMNSSNSQSTKDAMESRSWDLMPKPRSHGEIIAVKGSILSDGGMAIGVDCSHVLFDGEATLTFMRAWGQHYSGVLNEDRLVINHERYLLNGSGKAAKLPHPEFQLVPAEPLIRREDGSLAPKAVVTPPKTFEHVFHLSSLNMAKLKKFVENEPAIKKSRLPMRKREKFVAKLVSLFKFKDKKVVQALTAPKAPYISTLDAITALFTVLISRARGHGQQVRVSTAVNGRTRLEPPLPANYSGNAVFHAISTYQNEELDVKGRKLLPLTVSKVAHDVRASILERDNEFMRDTIAFLSEQKDPTAINDNVNFFFGPDVAFTCWAKMGLYEAEFDGQKPTFAKIPRVQCMDGFVLITEALGGSDGLDVLVCLEANTMEKLKEITSEVEFLC</sequence>